<dbReference type="Proteomes" id="UP000524246">
    <property type="component" value="Unassembled WGS sequence"/>
</dbReference>
<evidence type="ECO:0000313" key="2">
    <source>
        <dbReference type="Proteomes" id="UP000524246"/>
    </source>
</evidence>
<evidence type="ECO:0000313" key="1">
    <source>
        <dbReference type="EMBL" id="NMC63279.1"/>
    </source>
</evidence>
<comment type="caution">
    <text evidence="1">The sequence shown here is derived from an EMBL/GenBank/DDBJ whole genome shotgun (WGS) entry which is preliminary data.</text>
</comment>
<reference evidence="1 2" key="1">
    <citation type="journal article" date="2020" name="Biotechnol. Biofuels">
        <title>New insights from the biogas microbiome by comprehensive genome-resolved metagenomics of nearly 1600 species originating from multiple anaerobic digesters.</title>
        <authorList>
            <person name="Campanaro S."/>
            <person name="Treu L."/>
            <person name="Rodriguez-R L.M."/>
            <person name="Kovalovszki A."/>
            <person name="Ziels R.M."/>
            <person name="Maus I."/>
            <person name="Zhu X."/>
            <person name="Kougias P.G."/>
            <person name="Basile A."/>
            <person name="Luo G."/>
            <person name="Schluter A."/>
            <person name="Konstantinidis K.T."/>
            <person name="Angelidaki I."/>
        </authorList>
    </citation>
    <scope>NUCLEOTIDE SEQUENCE [LARGE SCALE GENOMIC DNA]</scope>
    <source>
        <strain evidence="1">AS27yjCOA_65</strain>
    </source>
</reference>
<protein>
    <submittedName>
        <fullName evidence="1">Uncharacterized protein</fullName>
    </submittedName>
</protein>
<name>A0A7X9FT07_9DELT</name>
<dbReference type="EMBL" id="JAAZON010000399">
    <property type="protein sequence ID" value="NMC63279.1"/>
    <property type="molecule type" value="Genomic_DNA"/>
</dbReference>
<gene>
    <name evidence="1" type="ORF">GYA55_08935</name>
</gene>
<organism evidence="1 2">
    <name type="scientific">SAR324 cluster bacterium</name>
    <dbReference type="NCBI Taxonomy" id="2024889"/>
    <lineage>
        <taxon>Bacteria</taxon>
        <taxon>Deltaproteobacteria</taxon>
        <taxon>SAR324 cluster</taxon>
    </lineage>
</organism>
<accession>A0A7X9FT07</accession>
<dbReference type="AlphaFoldDB" id="A0A7X9FT07"/>
<sequence length="54" mass="6084">MLHDHNEESLGFFHGKKHTRFSGSSQLAFSPRLEIGMSDKVLRKANIARNGNES</sequence>
<proteinExistence type="predicted"/>